<proteinExistence type="predicted"/>
<dbReference type="Proteomes" id="UP001054945">
    <property type="component" value="Unassembled WGS sequence"/>
</dbReference>
<evidence type="ECO:0000313" key="2">
    <source>
        <dbReference type="Proteomes" id="UP001054945"/>
    </source>
</evidence>
<accession>A0AAV4M383</accession>
<protein>
    <submittedName>
        <fullName evidence="1">Uncharacterized protein</fullName>
    </submittedName>
</protein>
<dbReference type="AlphaFoldDB" id="A0AAV4M383"/>
<gene>
    <name evidence="1" type="ORF">CEXT_280641</name>
</gene>
<comment type="caution">
    <text evidence="1">The sequence shown here is derived from an EMBL/GenBank/DDBJ whole genome shotgun (WGS) entry which is preliminary data.</text>
</comment>
<organism evidence="1 2">
    <name type="scientific">Caerostris extrusa</name>
    <name type="common">Bark spider</name>
    <name type="synonym">Caerostris bankana</name>
    <dbReference type="NCBI Taxonomy" id="172846"/>
    <lineage>
        <taxon>Eukaryota</taxon>
        <taxon>Metazoa</taxon>
        <taxon>Ecdysozoa</taxon>
        <taxon>Arthropoda</taxon>
        <taxon>Chelicerata</taxon>
        <taxon>Arachnida</taxon>
        <taxon>Araneae</taxon>
        <taxon>Araneomorphae</taxon>
        <taxon>Entelegynae</taxon>
        <taxon>Araneoidea</taxon>
        <taxon>Araneidae</taxon>
        <taxon>Caerostris</taxon>
    </lineage>
</organism>
<keyword evidence="2" id="KW-1185">Reference proteome</keyword>
<reference evidence="1 2" key="1">
    <citation type="submission" date="2021-06" db="EMBL/GenBank/DDBJ databases">
        <title>Caerostris extrusa draft genome.</title>
        <authorList>
            <person name="Kono N."/>
            <person name="Arakawa K."/>
        </authorList>
    </citation>
    <scope>NUCLEOTIDE SEQUENCE [LARGE SCALE GENOMIC DNA]</scope>
</reference>
<sequence length="88" mass="10281">MLIRATNIFLIGNEKRTLTFEQHSILILEQQSGLRANTKKIVCQRFIAPFDSAPIKVQPRNLTMRDASTSYFEQRDQLHTQTVAFRWT</sequence>
<evidence type="ECO:0000313" key="1">
    <source>
        <dbReference type="EMBL" id="GIX66557.1"/>
    </source>
</evidence>
<dbReference type="EMBL" id="BPLR01019324">
    <property type="protein sequence ID" value="GIX66557.1"/>
    <property type="molecule type" value="Genomic_DNA"/>
</dbReference>
<name>A0AAV4M383_CAEEX</name>